<accession>A0A3D9ZEP9</accession>
<dbReference type="InterPro" id="IPR021202">
    <property type="entry name" value="Rv3654c-like"/>
</dbReference>
<keyword evidence="1" id="KW-0812">Transmembrane</keyword>
<comment type="caution">
    <text evidence="3">The sequence shown here is derived from an EMBL/GenBank/DDBJ whole genome shotgun (WGS) entry which is preliminary data.</text>
</comment>
<sequence length="157" mass="15693">MATATPAYGWAPPPTVAVNGSTAARHPNPIMRCLLETPAVRRRVAGDRGSATIWVLAVGLAFVLLGLACATVGVAAIGRHRAQTAADLGALAGAARSLEGPAAACARATDIAAANGGRVTACAVQGFDVIVTVEVVVHLPSRGIRVATARARAGLVA</sequence>
<feature type="domain" description="Putative Flp pilus-assembly TadG-like N-terminal" evidence="2">
    <location>
        <begin position="49"/>
        <end position="96"/>
    </location>
</feature>
<dbReference type="RefSeq" id="WP_244940429.1">
    <property type="nucleotide sequence ID" value="NZ_QUMQ01000001.1"/>
</dbReference>
<proteinExistence type="predicted"/>
<dbReference type="Proteomes" id="UP000256913">
    <property type="component" value="Unassembled WGS sequence"/>
</dbReference>
<gene>
    <name evidence="3" type="ORF">DFJ67_1685</name>
</gene>
<protein>
    <submittedName>
        <fullName evidence="3">Secretion/DNA translocation related TadE-like protein</fullName>
    </submittedName>
</protein>
<dbReference type="AlphaFoldDB" id="A0A3D9ZEP9"/>
<dbReference type="EMBL" id="QUMQ01000001">
    <property type="protein sequence ID" value="REF95725.1"/>
    <property type="molecule type" value="Genomic_DNA"/>
</dbReference>
<keyword evidence="1" id="KW-0472">Membrane</keyword>
<name>A0A3D9ZEP9_9ACTN</name>
<reference evidence="3 4" key="1">
    <citation type="submission" date="2018-08" db="EMBL/GenBank/DDBJ databases">
        <title>Sequencing the genomes of 1000 actinobacteria strains.</title>
        <authorList>
            <person name="Klenk H.-P."/>
        </authorList>
    </citation>
    <scope>NUCLEOTIDE SEQUENCE [LARGE SCALE GENOMIC DNA]</scope>
    <source>
        <strain evidence="3 4">DSM 44099</strain>
    </source>
</reference>
<dbReference type="Pfam" id="PF13400">
    <property type="entry name" value="Tad"/>
    <property type="match status" value="1"/>
</dbReference>
<evidence type="ECO:0000256" key="1">
    <source>
        <dbReference type="SAM" id="Phobius"/>
    </source>
</evidence>
<dbReference type="InterPro" id="IPR028087">
    <property type="entry name" value="Tad_N"/>
</dbReference>
<organism evidence="3 4">
    <name type="scientific">Asanoa ferruginea</name>
    <dbReference type="NCBI Taxonomy" id="53367"/>
    <lineage>
        <taxon>Bacteria</taxon>
        <taxon>Bacillati</taxon>
        <taxon>Actinomycetota</taxon>
        <taxon>Actinomycetes</taxon>
        <taxon>Micromonosporales</taxon>
        <taxon>Micromonosporaceae</taxon>
        <taxon>Asanoa</taxon>
    </lineage>
</organism>
<keyword evidence="4" id="KW-1185">Reference proteome</keyword>
<keyword evidence="1" id="KW-1133">Transmembrane helix</keyword>
<evidence type="ECO:0000259" key="2">
    <source>
        <dbReference type="Pfam" id="PF13400"/>
    </source>
</evidence>
<dbReference type="NCBIfam" id="TIGR03816">
    <property type="entry name" value="tadE_like_DECH"/>
    <property type="match status" value="1"/>
</dbReference>
<evidence type="ECO:0000313" key="3">
    <source>
        <dbReference type="EMBL" id="REF95725.1"/>
    </source>
</evidence>
<evidence type="ECO:0000313" key="4">
    <source>
        <dbReference type="Proteomes" id="UP000256913"/>
    </source>
</evidence>
<feature type="transmembrane region" description="Helical" evidence="1">
    <location>
        <begin position="53"/>
        <end position="77"/>
    </location>
</feature>